<evidence type="ECO:0000256" key="2">
    <source>
        <dbReference type="ARBA" id="ARBA00023125"/>
    </source>
</evidence>
<keyword evidence="2 5" id="KW-0238">DNA-binding</keyword>
<organism evidence="5 6">
    <name type="scientific">Lactococcus lactis subsp. lactis</name>
    <name type="common">Streptococcus lactis</name>
    <dbReference type="NCBI Taxonomy" id="1360"/>
    <lineage>
        <taxon>Bacteria</taxon>
        <taxon>Bacillati</taxon>
        <taxon>Bacillota</taxon>
        <taxon>Bacilli</taxon>
        <taxon>Lactobacillales</taxon>
        <taxon>Streptococcaceae</taxon>
        <taxon>Lactococcus</taxon>
    </lineage>
</organism>
<evidence type="ECO:0000256" key="3">
    <source>
        <dbReference type="ARBA" id="ARBA00023163"/>
    </source>
</evidence>
<sequence>MQGDDLNMEHLKNILNNLQCELVAERSRVNPQGINWLQYDILNILRKETKMLPSEISILLGISRTKLSKSLKELKIMDYVQQQPSKEDGRELITFLSKEGEELLTEIDNGHSHLFQVANSIFDDKEQEEFIKLSEKYIEALKKERLKNYE</sequence>
<dbReference type="AlphaFoldDB" id="A0A1V0P231"/>
<gene>
    <name evidence="5" type="ORF">LLUC06_1288</name>
</gene>
<dbReference type="PANTHER" id="PTHR42756:SF1">
    <property type="entry name" value="TRANSCRIPTIONAL REPRESSOR OF EMRAB OPERON"/>
    <property type="match status" value="1"/>
</dbReference>
<dbReference type="Gene3D" id="1.10.10.10">
    <property type="entry name" value="Winged helix-like DNA-binding domain superfamily/Winged helix DNA-binding domain"/>
    <property type="match status" value="1"/>
</dbReference>
<dbReference type="GO" id="GO:0003677">
    <property type="term" value="F:DNA binding"/>
    <property type="evidence" value="ECO:0007669"/>
    <property type="project" value="UniProtKB-KW"/>
</dbReference>
<dbReference type="RefSeq" id="WP_235585323.1">
    <property type="nucleotide sequence ID" value="NZ_CP015902.2"/>
</dbReference>
<dbReference type="InterPro" id="IPR000835">
    <property type="entry name" value="HTH_MarR-typ"/>
</dbReference>
<keyword evidence="3" id="KW-0804">Transcription</keyword>
<dbReference type="InterPro" id="IPR036390">
    <property type="entry name" value="WH_DNA-bd_sf"/>
</dbReference>
<accession>A0A1V0P231</accession>
<evidence type="ECO:0000313" key="6">
    <source>
        <dbReference type="Proteomes" id="UP000192095"/>
    </source>
</evidence>
<evidence type="ECO:0000313" key="5">
    <source>
        <dbReference type="EMBL" id="ARE20833.1"/>
    </source>
</evidence>
<dbReference type="Pfam" id="PF12802">
    <property type="entry name" value="MarR_2"/>
    <property type="match status" value="1"/>
</dbReference>
<proteinExistence type="predicted"/>
<keyword evidence="1" id="KW-0805">Transcription regulation</keyword>
<protein>
    <submittedName>
        <fullName evidence="5">Winged helix DNA-binding protein</fullName>
    </submittedName>
</protein>
<dbReference type="PANTHER" id="PTHR42756">
    <property type="entry name" value="TRANSCRIPTIONAL REGULATOR, MARR"/>
    <property type="match status" value="1"/>
</dbReference>
<evidence type="ECO:0000256" key="1">
    <source>
        <dbReference type="ARBA" id="ARBA00023015"/>
    </source>
</evidence>
<dbReference type="SUPFAM" id="SSF46785">
    <property type="entry name" value="Winged helix' DNA-binding domain"/>
    <property type="match status" value="1"/>
</dbReference>
<name>A0A1V0P231_LACLL</name>
<dbReference type="InterPro" id="IPR036388">
    <property type="entry name" value="WH-like_DNA-bd_sf"/>
</dbReference>
<reference evidence="5 6" key="1">
    <citation type="journal article" date="2017" name="BMC Genomics">
        <title>Comparative and functional genomics of the Lactococcus lactis taxon; insights into evolution and niche adaptation.</title>
        <authorList>
            <person name="Kelleher P."/>
            <person name="Bottacini F."/>
            <person name="Mahony J."/>
            <person name="Kilcawley K.N."/>
            <person name="van Sinderen D."/>
        </authorList>
    </citation>
    <scope>NUCLEOTIDE SEQUENCE [LARGE SCALE GENOMIC DNA]</scope>
    <source>
        <strain evidence="5 6">UC06</strain>
    </source>
</reference>
<dbReference type="RefSeq" id="WP_058218674.1">
    <property type="nucleotide sequence ID" value="NZ_RIEC01000026.1"/>
</dbReference>
<dbReference type="Proteomes" id="UP000192095">
    <property type="component" value="Chromosome"/>
</dbReference>
<dbReference type="EMBL" id="CP015902">
    <property type="protein sequence ID" value="ARE20833.1"/>
    <property type="molecule type" value="Genomic_DNA"/>
</dbReference>
<feature type="domain" description="HTH marR-type" evidence="4">
    <location>
        <begin position="1"/>
        <end position="139"/>
    </location>
</feature>
<dbReference type="GO" id="GO:0003700">
    <property type="term" value="F:DNA-binding transcription factor activity"/>
    <property type="evidence" value="ECO:0007669"/>
    <property type="project" value="InterPro"/>
</dbReference>
<dbReference type="SMART" id="SM00347">
    <property type="entry name" value="HTH_MARR"/>
    <property type="match status" value="1"/>
</dbReference>
<evidence type="ECO:0000259" key="4">
    <source>
        <dbReference type="PROSITE" id="PS50995"/>
    </source>
</evidence>
<dbReference type="PROSITE" id="PS50995">
    <property type="entry name" value="HTH_MARR_2"/>
    <property type="match status" value="1"/>
</dbReference>